<dbReference type="InterPro" id="IPR036397">
    <property type="entry name" value="RNaseH_sf"/>
</dbReference>
<dbReference type="FunFam" id="1.10.340.70:FF:000001">
    <property type="entry name" value="Retrovirus-related Pol polyprotein from transposon gypsy-like Protein"/>
    <property type="match status" value="1"/>
</dbReference>
<organism evidence="8 9">
    <name type="scientific">Rotaria magnacalcarata</name>
    <dbReference type="NCBI Taxonomy" id="392030"/>
    <lineage>
        <taxon>Eukaryota</taxon>
        <taxon>Metazoa</taxon>
        <taxon>Spiralia</taxon>
        <taxon>Gnathifera</taxon>
        <taxon>Rotifera</taxon>
        <taxon>Eurotatoria</taxon>
        <taxon>Bdelloidea</taxon>
        <taxon>Philodinida</taxon>
        <taxon>Philodinidae</taxon>
        <taxon>Rotaria</taxon>
    </lineage>
</organism>
<feature type="non-terminal residue" evidence="8">
    <location>
        <position position="467"/>
    </location>
</feature>
<keyword evidence="5" id="KW-0378">Hydrolase</keyword>
<dbReference type="GO" id="GO:0016787">
    <property type="term" value="F:hydrolase activity"/>
    <property type="evidence" value="ECO:0007669"/>
    <property type="project" value="UniProtKB-KW"/>
</dbReference>
<feature type="domain" description="Integrase catalytic" evidence="7">
    <location>
        <begin position="290"/>
        <end position="448"/>
    </location>
</feature>
<dbReference type="GO" id="GO:0015074">
    <property type="term" value="P:DNA integration"/>
    <property type="evidence" value="ECO:0007669"/>
    <property type="project" value="InterPro"/>
</dbReference>
<evidence type="ECO:0000259" key="7">
    <source>
        <dbReference type="PROSITE" id="PS50994"/>
    </source>
</evidence>
<keyword evidence="6" id="KW-0695">RNA-directed DNA polymerase</keyword>
<gene>
    <name evidence="8" type="ORF">BYL167_LOCUS57606</name>
</gene>
<dbReference type="Gene3D" id="3.30.420.10">
    <property type="entry name" value="Ribonuclease H-like superfamily/Ribonuclease H"/>
    <property type="match status" value="1"/>
</dbReference>
<dbReference type="EMBL" id="CAJOBH010225219">
    <property type="protein sequence ID" value="CAF5047028.1"/>
    <property type="molecule type" value="Genomic_DNA"/>
</dbReference>
<dbReference type="Pfam" id="PF00665">
    <property type="entry name" value="rve"/>
    <property type="match status" value="1"/>
</dbReference>
<dbReference type="Gene3D" id="1.10.340.70">
    <property type="match status" value="1"/>
</dbReference>
<proteinExistence type="predicted"/>
<evidence type="ECO:0000256" key="6">
    <source>
        <dbReference type="ARBA" id="ARBA00022918"/>
    </source>
</evidence>
<dbReference type="GO" id="GO:0003676">
    <property type="term" value="F:nucleic acid binding"/>
    <property type="evidence" value="ECO:0007669"/>
    <property type="project" value="InterPro"/>
</dbReference>
<dbReference type="PANTHER" id="PTHR37984:SF5">
    <property type="entry name" value="PROTEIN NYNRIN-LIKE"/>
    <property type="match status" value="1"/>
</dbReference>
<keyword evidence="3" id="KW-0540">Nuclease</keyword>
<dbReference type="InterPro" id="IPR050951">
    <property type="entry name" value="Retrovirus_Pol_polyprotein"/>
</dbReference>
<dbReference type="InterPro" id="IPR012337">
    <property type="entry name" value="RNaseH-like_sf"/>
</dbReference>
<dbReference type="Proteomes" id="UP000681967">
    <property type="component" value="Unassembled WGS sequence"/>
</dbReference>
<dbReference type="InterPro" id="IPR043502">
    <property type="entry name" value="DNA/RNA_pol_sf"/>
</dbReference>
<dbReference type="PROSITE" id="PS50994">
    <property type="entry name" value="INTEGRASE"/>
    <property type="match status" value="1"/>
</dbReference>
<dbReference type="AlphaFoldDB" id="A0A8S3DUR8"/>
<dbReference type="GO" id="GO:0004519">
    <property type="term" value="F:endonuclease activity"/>
    <property type="evidence" value="ECO:0007669"/>
    <property type="project" value="UniProtKB-KW"/>
</dbReference>
<evidence type="ECO:0000256" key="4">
    <source>
        <dbReference type="ARBA" id="ARBA00022759"/>
    </source>
</evidence>
<keyword evidence="2" id="KW-0548">Nucleotidyltransferase</keyword>
<dbReference type="Pfam" id="PF17917">
    <property type="entry name" value="RT_RNaseH"/>
    <property type="match status" value="1"/>
</dbReference>
<comment type="caution">
    <text evidence="8">The sequence shown here is derived from an EMBL/GenBank/DDBJ whole genome shotgun (WGS) entry which is preliminary data.</text>
</comment>
<sequence>DHLRHLLIQAPIISYPQFDKPFILQLDASDFGLSAILAQKLVDDDRVKREHVIGYASRTLSSSERHYSPTERECLAIVYGCSHFRPYLEGIRFTILTDHKALKCIVQAPTMPIVMHFLVLLLTIHLNFGDNIQLYDDIRTAQWQDPKLIPLLNYLQNQQLPDDTILQKIRQLASFHRVIDGALYRVFRSSSSSVDDSSSSITFSDHIPSIDHQQFRLVIPKSKIHELLSLAHDHPTSAHLGRRKTLFRLSTRFSWTHMRRDVEAYVRSCKLCQQYKASNKKSGGLMRPIVVNEPWNTLGIDITGPLPKTRRGNIYILVVIDYFTKWVELFPLANTKANTIAQIFLDEVMCRFGFPVRIISDNGVQFLSNIFNNVCHTLGIKHQRTPLYHPQSNLCERVNRTLKPLLAALAHNDSKSWDTKLAQIAFALRTAPSDSTEQSPAFLMFGRHPRHPLDLCLPAPRSLDQHP</sequence>
<evidence type="ECO:0000256" key="1">
    <source>
        <dbReference type="ARBA" id="ARBA00022679"/>
    </source>
</evidence>
<keyword evidence="1" id="KW-0808">Transferase</keyword>
<protein>
    <recommendedName>
        <fullName evidence="7">Integrase catalytic domain-containing protein</fullName>
    </recommendedName>
</protein>
<accession>A0A8S3DUR8</accession>
<feature type="non-terminal residue" evidence="8">
    <location>
        <position position="1"/>
    </location>
</feature>
<evidence type="ECO:0000313" key="8">
    <source>
        <dbReference type="EMBL" id="CAF5047028.1"/>
    </source>
</evidence>
<dbReference type="CDD" id="cd09274">
    <property type="entry name" value="RNase_HI_RT_Ty3"/>
    <property type="match status" value="1"/>
</dbReference>
<evidence type="ECO:0000256" key="3">
    <source>
        <dbReference type="ARBA" id="ARBA00022722"/>
    </source>
</evidence>
<dbReference type="InterPro" id="IPR041588">
    <property type="entry name" value="Integrase_H2C2"/>
</dbReference>
<dbReference type="SUPFAM" id="SSF56672">
    <property type="entry name" value="DNA/RNA polymerases"/>
    <property type="match status" value="1"/>
</dbReference>
<dbReference type="SUPFAM" id="SSF53098">
    <property type="entry name" value="Ribonuclease H-like"/>
    <property type="match status" value="1"/>
</dbReference>
<dbReference type="InterPro" id="IPR041373">
    <property type="entry name" value="RT_RNaseH"/>
</dbReference>
<dbReference type="FunFam" id="3.10.20.370:FF:000001">
    <property type="entry name" value="Retrovirus-related Pol polyprotein from transposon 17.6-like protein"/>
    <property type="match status" value="1"/>
</dbReference>
<dbReference type="PANTHER" id="PTHR37984">
    <property type="entry name" value="PROTEIN CBG26694"/>
    <property type="match status" value="1"/>
</dbReference>
<evidence type="ECO:0000256" key="2">
    <source>
        <dbReference type="ARBA" id="ARBA00022695"/>
    </source>
</evidence>
<evidence type="ECO:0000313" key="9">
    <source>
        <dbReference type="Proteomes" id="UP000681967"/>
    </source>
</evidence>
<dbReference type="Gene3D" id="3.10.20.370">
    <property type="match status" value="1"/>
</dbReference>
<dbReference type="InterPro" id="IPR001584">
    <property type="entry name" value="Integrase_cat-core"/>
</dbReference>
<evidence type="ECO:0000256" key="5">
    <source>
        <dbReference type="ARBA" id="ARBA00022801"/>
    </source>
</evidence>
<reference evidence="8" key="1">
    <citation type="submission" date="2021-02" db="EMBL/GenBank/DDBJ databases">
        <authorList>
            <person name="Nowell W R."/>
        </authorList>
    </citation>
    <scope>NUCLEOTIDE SEQUENCE</scope>
</reference>
<dbReference type="Pfam" id="PF17921">
    <property type="entry name" value="Integrase_H2C2"/>
    <property type="match status" value="1"/>
</dbReference>
<dbReference type="FunFam" id="3.30.420.10:FF:000032">
    <property type="entry name" value="Retrovirus-related Pol polyprotein from transposon 297-like Protein"/>
    <property type="match status" value="1"/>
</dbReference>
<name>A0A8S3DUR8_9BILA</name>
<dbReference type="GO" id="GO:0003964">
    <property type="term" value="F:RNA-directed DNA polymerase activity"/>
    <property type="evidence" value="ECO:0007669"/>
    <property type="project" value="UniProtKB-KW"/>
</dbReference>
<keyword evidence="4" id="KW-0255">Endonuclease</keyword>